<sequence>TNIVETFFIFFVINQGGLIAYFLASPPLPFRLLVPHHPAVQPFHRPVKEIRPALVLPPLDVRMGIVVAEHKKFILTFIRHPVIH</sequence>
<keyword evidence="1" id="KW-1133">Transmembrane helix</keyword>
<feature type="non-terminal residue" evidence="2">
    <location>
        <position position="1"/>
    </location>
</feature>
<dbReference type="EMBL" id="JAHLFU010000144">
    <property type="protein sequence ID" value="MBU3853514.1"/>
    <property type="molecule type" value="Genomic_DNA"/>
</dbReference>
<evidence type="ECO:0000313" key="2">
    <source>
        <dbReference type="EMBL" id="MBU3853514.1"/>
    </source>
</evidence>
<keyword evidence="1" id="KW-0812">Transmembrane</keyword>
<gene>
    <name evidence="2" type="ORF">H9789_06820</name>
</gene>
<dbReference type="AlphaFoldDB" id="A0A9E2L7D0"/>
<accession>A0A9E2L7D0</accession>
<comment type="caution">
    <text evidence="2">The sequence shown here is derived from an EMBL/GenBank/DDBJ whole genome shotgun (WGS) entry which is preliminary data.</text>
</comment>
<dbReference type="Proteomes" id="UP000823865">
    <property type="component" value="Unassembled WGS sequence"/>
</dbReference>
<protein>
    <submittedName>
        <fullName evidence="2">Uncharacterized protein</fullName>
    </submittedName>
</protein>
<reference evidence="2" key="2">
    <citation type="submission" date="2021-04" db="EMBL/GenBank/DDBJ databases">
        <authorList>
            <person name="Gilroy R."/>
        </authorList>
    </citation>
    <scope>NUCLEOTIDE SEQUENCE</scope>
    <source>
        <strain evidence="2">G3-2149</strain>
    </source>
</reference>
<feature type="transmembrane region" description="Helical" evidence="1">
    <location>
        <begin position="6"/>
        <end position="24"/>
    </location>
</feature>
<evidence type="ECO:0000313" key="3">
    <source>
        <dbReference type="Proteomes" id="UP000823865"/>
    </source>
</evidence>
<evidence type="ECO:0000256" key="1">
    <source>
        <dbReference type="SAM" id="Phobius"/>
    </source>
</evidence>
<proteinExistence type="predicted"/>
<reference evidence="2" key="1">
    <citation type="journal article" date="2021" name="PeerJ">
        <title>Extensive microbial diversity within the chicken gut microbiome revealed by metagenomics and culture.</title>
        <authorList>
            <person name="Gilroy R."/>
            <person name="Ravi A."/>
            <person name="Getino M."/>
            <person name="Pursley I."/>
            <person name="Horton D.L."/>
            <person name="Alikhan N.F."/>
            <person name="Baker D."/>
            <person name="Gharbi K."/>
            <person name="Hall N."/>
            <person name="Watson M."/>
            <person name="Adriaenssens E.M."/>
            <person name="Foster-Nyarko E."/>
            <person name="Jarju S."/>
            <person name="Secka A."/>
            <person name="Antonio M."/>
            <person name="Oren A."/>
            <person name="Chaudhuri R.R."/>
            <person name="La Ragione R."/>
            <person name="Hildebrand F."/>
            <person name="Pallen M.J."/>
        </authorList>
    </citation>
    <scope>NUCLEOTIDE SEQUENCE</scope>
    <source>
        <strain evidence="2">G3-2149</strain>
    </source>
</reference>
<keyword evidence="1" id="KW-0472">Membrane</keyword>
<name>A0A9E2L7D0_9BACT</name>
<organism evidence="2 3">
    <name type="scientific">Candidatus Paraprevotella stercoravium</name>
    <dbReference type="NCBI Taxonomy" id="2838725"/>
    <lineage>
        <taxon>Bacteria</taxon>
        <taxon>Pseudomonadati</taxon>
        <taxon>Bacteroidota</taxon>
        <taxon>Bacteroidia</taxon>
        <taxon>Bacteroidales</taxon>
        <taxon>Prevotellaceae</taxon>
        <taxon>Paraprevotella</taxon>
    </lineage>
</organism>